<dbReference type="NCBIfam" id="TIGR00254">
    <property type="entry name" value="GGDEF"/>
    <property type="match status" value="1"/>
</dbReference>
<organism evidence="7 8">
    <name type="scientific">Marinobacter suaedae</name>
    <dbReference type="NCBI Taxonomy" id="3057675"/>
    <lineage>
        <taxon>Bacteria</taxon>
        <taxon>Pseudomonadati</taxon>
        <taxon>Pseudomonadota</taxon>
        <taxon>Gammaproteobacteria</taxon>
        <taxon>Pseudomonadales</taxon>
        <taxon>Marinobacteraceae</taxon>
        <taxon>Marinobacter</taxon>
    </lineage>
</organism>
<evidence type="ECO:0000256" key="3">
    <source>
        <dbReference type="SAM" id="SignalP"/>
    </source>
</evidence>
<dbReference type="InterPro" id="IPR001633">
    <property type="entry name" value="EAL_dom"/>
</dbReference>
<evidence type="ECO:0000256" key="1">
    <source>
        <dbReference type="SAM" id="MobiDB-lite"/>
    </source>
</evidence>
<feature type="transmembrane region" description="Helical" evidence="2">
    <location>
        <begin position="384"/>
        <end position="402"/>
    </location>
</feature>
<dbReference type="Gene3D" id="2.60.40.2380">
    <property type="match status" value="1"/>
</dbReference>
<evidence type="ECO:0000313" key="7">
    <source>
        <dbReference type="EMBL" id="MDO3721345.1"/>
    </source>
</evidence>
<evidence type="ECO:0000259" key="6">
    <source>
        <dbReference type="PROSITE" id="PS50887"/>
    </source>
</evidence>
<keyword evidence="3" id="KW-0732">Signal</keyword>
<dbReference type="Pfam" id="PF07696">
    <property type="entry name" value="7TMR-DISMED2"/>
    <property type="match status" value="1"/>
</dbReference>
<evidence type="ECO:0000259" key="5">
    <source>
        <dbReference type="PROSITE" id="PS50883"/>
    </source>
</evidence>
<keyword evidence="2" id="KW-1133">Transmembrane helix</keyword>
<name>A0ABT8VZE7_9GAMM</name>
<dbReference type="Gene3D" id="3.30.450.20">
    <property type="entry name" value="PAS domain"/>
    <property type="match status" value="1"/>
</dbReference>
<dbReference type="PANTHER" id="PTHR44757:SF4">
    <property type="entry name" value="DIGUANYLATE CYCLASE DGCE-RELATED"/>
    <property type="match status" value="1"/>
</dbReference>
<feature type="transmembrane region" description="Helical" evidence="2">
    <location>
        <begin position="266"/>
        <end position="285"/>
    </location>
</feature>
<dbReference type="SUPFAM" id="SSF141868">
    <property type="entry name" value="EAL domain-like"/>
    <property type="match status" value="1"/>
</dbReference>
<evidence type="ECO:0000256" key="2">
    <source>
        <dbReference type="SAM" id="Phobius"/>
    </source>
</evidence>
<dbReference type="Pfam" id="PF07695">
    <property type="entry name" value="7TMR-DISM_7TM"/>
    <property type="match status" value="1"/>
</dbReference>
<comment type="caution">
    <text evidence="7">The sequence shown here is derived from an EMBL/GenBank/DDBJ whole genome shotgun (WGS) entry which is preliminary data.</text>
</comment>
<feature type="domain" description="EAL" evidence="5">
    <location>
        <begin position="725"/>
        <end position="979"/>
    </location>
</feature>
<gene>
    <name evidence="7" type="ORF">QVZ43_06385</name>
</gene>
<dbReference type="Pfam" id="PF13426">
    <property type="entry name" value="PAS_9"/>
    <property type="match status" value="1"/>
</dbReference>
<dbReference type="PROSITE" id="PS50883">
    <property type="entry name" value="EAL"/>
    <property type="match status" value="1"/>
</dbReference>
<dbReference type="EMBL" id="JAUMIS010000001">
    <property type="protein sequence ID" value="MDO3721345.1"/>
    <property type="molecule type" value="Genomic_DNA"/>
</dbReference>
<protein>
    <submittedName>
        <fullName evidence="7">EAL domain-containing protein</fullName>
    </submittedName>
</protein>
<feature type="domain" description="PAC" evidence="4">
    <location>
        <begin position="497"/>
        <end position="549"/>
    </location>
</feature>
<keyword evidence="2" id="KW-0812">Transmembrane</keyword>
<feature type="chain" id="PRO_5045408985" evidence="3">
    <location>
        <begin position="36"/>
        <end position="993"/>
    </location>
</feature>
<dbReference type="PANTHER" id="PTHR44757">
    <property type="entry name" value="DIGUANYLATE CYCLASE DGCP"/>
    <property type="match status" value="1"/>
</dbReference>
<feature type="transmembrane region" description="Helical" evidence="2">
    <location>
        <begin position="297"/>
        <end position="315"/>
    </location>
</feature>
<keyword evidence="8" id="KW-1185">Reference proteome</keyword>
<dbReference type="InterPro" id="IPR011623">
    <property type="entry name" value="7TMR_DISM_rcpt_extracell_dom1"/>
</dbReference>
<feature type="transmembrane region" description="Helical" evidence="2">
    <location>
        <begin position="351"/>
        <end position="372"/>
    </location>
</feature>
<dbReference type="SMART" id="SM00267">
    <property type="entry name" value="GGDEF"/>
    <property type="match status" value="1"/>
</dbReference>
<dbReference type="Gene3D" id="3.20.20.450">
    <property type="entry name" value="EAL domain"/>
    <property type="match status" value="1"/>
</dbReference>
<feature type="domain" description="GGDEF" evidence="6">
    <location>
        <begin position="581"/>
        <end position="714"/>
    </location>
</feature>
<feature type="transmembrane region" description="Helical" evidence="2">
    <location>
        <begin position="229"/>
        <end position="254"/>
    </location>
</feature>
<dbReference type="InterPro" id="IPR000700">
    <property type="entry name" value="PAS-assoc_C"/>
</dbReference>
<dbReference type="InterPro" id="IPR011622">
    <property type="entry name" value="7TMR_DISM_rcpt_extracell_dom2"/>
</dbReference>
<reference evidence="7" key="1">
    <citation type="submission" date="2023-07" db="EMBL/GenBank/DDBJ databases">
        <title>Marinobacter sp. chi1 genome sequencing and assembly.</title>
        <authorList>
            <person name="Park S."/>
        </authorList>
    </citation>
    <scope>NUCLEOTIDE SEQUENCE</scope>
    <source>
        <strain evidence="7">Chi1</strain>
    </source>
</reference>
<dbReference type="InterPro" id="IPR035965">
    <property type="entry name" value="PAS-like_dom_sf"/>
</dbReference>
<dbReference type="InterPro" id="IPR035919">
    <property type="entry name" value="EAL_sf"/>
</dbReference>
<feature type="transmembrane region" description="Helical" evidence="2">
    <location>
        <begin position="200"/>
        <end position="222"/>
    </location>
</feature>
<dbReference type="RefSeq" id="WP_302909285.1">
    <property type="nucleotide sequence ID" value="NZ_JAUMIS010000001.1"/>
</dbReference>
<dbReference type="InterPro" id="IPR000014">
    <property type="entry name" value="PAS"/>
</dbReference>
<feature type="transmembrane region" description="Helical" evidence="2">
    <location>
        <begin position="321"/>
        <end position="344"/>
    </location>
</feature>
<dbReference type="InterPro" id="IPR043128">
    <property type="entry name" value="Rev_trsase/Diguanyl_cyclase"/>
</dbReference>
<dbReference type="NCBIfam" id="TIGR00229">
    <property type="entry name" value="sensory_box"/>
    <property type="match status" value="1"/>
</dbReference>
<dbReference type="Pfam" id="PF00563">
    <property type="entry name" value="EAL"/>
    <property type="match status" value="1"/>
</dbReference>
<dbReference type="PROSITE" id="PS50887">
    <property type="entry name" value="GGDEF"/>
    <property type="match status" value="1"/>
</dbReference>
<dbReference type="SMART" id="SM00052">
    <property type="entry name" value="EAL"/>
    <property type="match status" value="1"/>
</dbReference>
<dbReference type="CDD" id="cd01949">
    <property type="entry name" value="GGDEF"/>
    <property type="match status" value="1"/>
</dbReference>
<keyword evidence="2" id="KW-0472">Membrane</keyword>
<dbReference type="PROSITE" id="PS50113">
    <property type="entry name" value="PAC"/>
    <property type="match status" value="1"/>
</dbReference>
<sequence>MYLRACFFRGFRIARPCAMLLALIALALPTSPAFGDALLVSHLPEDRGLSLAPYLIYQTDDHRMLTPDQVRDMNRGWQNHSSEHLNLGFIKDSVWVRFQLANNSKTTRDLYLDIDYALLDDVQLSMYNADTGKLVKTMQAGDQWGFNERPILFPNFVFPISMAPGQDYVVVMKIRSTSSMQAPISLWHPDALATNKYSEALFFGGLIGMIAIMALYNLFLWVSIREHAYLFYAICLIGYSFIEAILTGVAYSYFWPDSPGWNHISLVVSGGSALAALALFTHRFLRLQERAPALGKLFYLYSALCLLTAASGFALPYQVAIHLAIAVLVLVPLSTYAASLYFWLKKGLKDARYFVTAFTLFTVFTMVFILGKTGVLPRNWLTEYSIHFGAISVVALLSFALADRINREKTAREEAQKEAIAHLERYRVIHDESLEGRFCVDRVGRFLSANPALARIFGAESPEDLLHRGANNLKLIPARRKKWEEGLDLVNREGKLQGFECEARRLNGELFWVSIHGRVVKDPDTNRPVFEGSLVDITEKKSSERQLNYLANHDPLTGLVNRLGFEKRLETAIESAKTTRRSHALLMMDLDQFKIVNDTCGHGAGDQLLKQISALFRKYVRATDSLARLGGDEFALLLEKTAVENATTLAQRLRRDVGDYRFTWQGKVFSVGISIGVVSINEETGTLAELVSLADTACYAAKDGGRNQVVVHDENRGDIAQRQTEMETVTVIREAIRNDNLILFHQKVSPIRGSQEGVRYEVLVRMQKDGRLILPGAFLPAAERYNMILELDRWVIQTYLRWLSEHPQHLQQLTQANINLSAQSVGSADLGPFIIEAFNRYGIPAHKICFEITESAAVASVNETQNLITTLRAIGCRFALDDFGSGFASYGHLKNLPVHCLKIDGCFIREMATDEVDYQMVRAMTEVAHAMGLEVVAEYVENASIMARLIELNVDYVQGWHTHEPTLLVDSPSRSQAKKRTDVTSIELTPRTV</sequence>
<proteinExistence type="predicted"/>
<dbReference type="InterPro" id="IPR029787">
    <property type="entry name" value="Nucleotide_cyclase"/>
</dbReference>
<dbReference type="SUPFAM" id="SSF55785">
    <property type="entry name" value="PYP-like sensor domain (PAS domain)"/>
    <property type="match status" value="1"/>
</dbReference>
<dbReference type="Gene3D" id="3.30.70.270">
    <property type="match status" value="1"/>
</dbReference>
<feature type="signal peptide" evidence="3">
    <location>
        <begin position="1"/>
        <end position="35"/>
    </location>
</feature>
<accession>A0ABT8VZE7</accession>
<dbReference type="SUPFAM" id="SSF55073">
    <property type="entry name" value="Nucleotide cyclase"/>
    <property type="match status" value="1"/>
</dbReference>
<dbReference type="CDD" id="cd01948">
    <property type="entry name" value="EAL"/>
    <property type="match status" value="1"/>
</dbReference>
<feature type="region of interest" description="Disordered" evidence="1">
    <location>
        <begin position="971"/>
        <end position="993"/>
    </location>
</feature>
<feature type="compositionally biased region" description="Polar residues" evidence="1">
    <location>
        <begin position="983"/>
        <end position="993"/>
    </location>
</feature>
<dbReference type="CDD" id="cd00130">
    <property type="entry name" value="PAS"/>
    <property type="match status" value="1"/>
</dbReference>
<dbReference type="Pfam" id="PF00990">
    <property type="entry name" value="GGDEF"/>
    <property type="match status" value="1"/>
</dbReference>
<dbReference type="Proteomes" id="UP001168640">
    <property type="component" value="Unassembled WGS sequence"/>
</dbReference>
<evidence type="ECO:0000313" key="8">
    <source>
        <dbReference type="Proteomes" id="UP001168640"/>
    </source>
</evidence>
<dbReference type="InterPro" id="IPR000160">
    <property type="entry name" value="GGDEF_dom"/>
</dbReference>
<evidence type="ECO:0000259" key="4">
    <source>
        <dbReference type="PROSITE" id="PS50113"/>
    </source>
</evidence>
<dbReference type="InterPro" id="IPR052155">
    <property type="entry name" value="Biofilm_reg_signaling"/>
</dbReference>